<reference evidence="1 2" key="1">
    <citation type="journal article" date="2019" name="Commun. Biol.">
        <title>The bagworm genome reveals a unique fibroin gene that provides high tensile strength.</title>
        <authorList>
            <person name="Kono N."/>
            <person name="Nakamura H."/>
            <person name="Ohtoshi R."/>
            <person name="Tomita M."/>
            <person name="Numata K."/>
            <person name="Arakawa K."/>
        </authorList>
    </citation>
    <scope>NUCLEOTIDE SEQUENCE [LARGE SCALE GENOMIC DNA]</scope>
</reference>
<proteinExistence type="predicted"/>
<dbReference type="AlphaFoldDB" id="A0A4C1TTW6"/>
<evidence type="ECO:0000313" key="1">
    <source>
        <dbReference type="EMBL" id="GBP17461.1"/>
    </source>
</evidence>
<evidence type="ECO:0000313" key="2">
    <source>
        <dbReference type="Proteomes" id="UP000299102"/>
    </source>
</evidence>
<sequence>MEQNVQHILDFDGSQMQQGESRSFNLYRTLYACSTQGKKHLVISLCFPRRIIFAIPSDWLCPNHLLRVLQRKSAAVFLVRTTWRPRLHARYPRFRHEL</sequence>
<dbReference type="Proteomes" id="UP000299102">
    <property type="component" value="Unassembled WGS sequence"/>
</dbReference>
<gene>
    <name evidence="1" type="ORF">EVAR_8809_1</name>
</gene>
<dbReference type="EMBL" id="BGZK01000087">
    <property type="protein sequence ID" value="GBP17461.1"/>
    <property type="molecule type" value="Genomic_DNA"/>
</dbReference>
<name>A0A4C1TTW6_EUMVA</name>
<comment type="caution">
    <text evidence="1">The sequence shown here is derived from an EMBL/GenBank/DDBJ whole genome shotgun (WGS) entry which is preliminary data.</text>
</comment>
<keyword evidence="2" id="KW-1185">Reference proteome</keyword>
<protein>
    <submittedName>
        <fullName evidence="1">Uncharacterized protein</fullName>
    </submittedName>
</protein>
<accession>A0A4C1TTW6</accession>
<organism evidence="1 2">
    <name type="scientific">Eumeta variegata</name>
    <name type="common">Bagworm moth</name>
    <name type="synonym">Eumeta japonica</name>
    <dbReference type="NCBI Taxonomy" id="151549"/>
    <lineage>
        <taxon>Eukaryota</taxon>
        <taxon>Metazoa</taxon>
        <taxon>Ecdysozoa</taxon>
        <taxon>Arthropoda</taxon>
        <taxon>Hexapoda</taxon>
        <taxon>Insecta</taxon>
        <taxon>Pterygota</taxon>
        <taxon>Neoptera</taxon>
        <taxon>Endopterygota</taxon>
        <taxon>Lepidoptera</taxon>
        <taxon>Glossata</taxon>
        <taxon>Ditrysia</taxon>
        <taxon>Tineoidea</taxon>
        <taxon>Psychidae</taxon>
        <taxon>Oiketicinae</taxon>
        <taxon>Eumeta</taxon>
    </lineage>
</organism>